<proteinExistence type="predicted"/>
<evidence type="ECO:0000313" key="2">
    <source>
        <dbReference type="Proteomes" id="UP000616151"/>
    </source>
</evidence>
<evidence type="ECO:0000313" key="1">
    <source>
        <dbReference type="EMBL" id="MBK1871483.1"/>
    </source>
</evidence>
<keyword evidence="1" id="KW-0418">Kinase</keyword>
<organism evidence="1 2">
    <name type="scientific">Taklimakanibacter albus</name>
    <dbReference type="NCBI Taxonomy" id="2800327"/>
    <lineage>
        <taxon>Bacteria</taxon>
        <taxon>Pseudomonadati</taxon>
        <taxon>Pseudomonadota</taxon>
        <taxon>Alphaproteobacteria</taxon>
        <taxon>Hyphomicrobiales</taxon>
        <taxon>Aestuariivirgaceae</taxon>
        <taxon>Taklimakanibacter</taxon>
    </lineage>
</organism>
<keyword evidence="1" id="KW-0808">Transferase</keyword>
<accession>A0ACC5RFQ0</accession>
<keyword evidence="2" id="KW-1185">Reference proteome</keyword>
<gene>
    <name evidence="1" type="ORF">JHL16_34270</name>
</gene>
<reference evidence="1" key="1">
    <citation type="submission" date="2021-01" db="EMBL/GenBank/DDBJ databases">
        <authorList>
            <person name="Sun Q."/>
        </authorList>
    </citation>
    <scope>NUCLEOTIDE SEQUENCE</scope>
    <source>
        <strain evidence="1">YIM B02566</strain>
    </source>
</reference>
<name>A0ACC5RFQ0_9HYPH</name>
<dbReference type="EMBL" id="JAENHL010000008">
    <property type="protein sequence ID" value="MBK1871483.1"/>
    <property type="molecule type" value="Genomic_DNA"/>
</dbReference>
<protein>
    <submittedName>
        <fullName evidence="1">HAMP domain-containing histidine kinase</fullName>
    </submittedName>
</protein>
<dbReference type="Proteomes" id="UP000616151">
    <property type="component" value="Unassembled WGS sequence"/>
</dbReference>
<comment type="caution">
    <text evidence="1">The sequence shown here is derived from an EMBL/GenBank/DDBJ whole genome shotgun (WGS) entry which is preliminary data.</text>
</comment>
<sequence length="465" mass="50752">MRYAKTLRAIRTTNFRLSVLFAAVFALSFAILIVIVYITASSAMRHQVRQTVEEDAQTLTEEVRTDGLSSIISDIDERLRSAAGSARYYYLADAQGNRVAGNLKAMTAQAGWITRPFTAAETDDASLLTDEDHELWGLGTKFDDGAFLFVGQDAFATITTQEAILASIGWSLVIALLVAIAAGAFASRRFLSKIDAINVTSTAIMEGRRRERIPTEGTADELDRLSANLNRLFDSNESLLESLKQVTTNIAHDLRSPLSRLKQGLEASIQPGSSKKIQEQAINSAIDEADRLLAISSGLLRIAQIESGSRRKGFKPVELSEVLERVGEAYRPVAEDQGKIFAAAIEPGIRIVGDQDLLVQMFANLVENAIHHTPRDTQIQLGLRSIESEIFAEVADSGPGIPTDQREKVFERFYRLDASRATPGNGLGLSLVSAVASLHGIEVALEDNLPGLRAIVRFPATRIQN</sequence>